<feature type="transmembrane region" description="Helical" evidence="1">
    <location>
        <begin position="230"/>
        <end position="248"/>
    </location>
</feature>
<evidence type="ECO:0000313" key="3">
    <source>
        <dbReference type="EMBL" id="TYB31098.1"/>
    </source>
</evidence>
<sequence length="331" mass="37779">MDLKTFATSIINLFKKNINETFETVFTLLKIMVPVSIITKIIEITGLIDIIGEFLNPVMELVGLPGEFGLVWASTMITNIYGGIIVFFSLLSKIDISVAQVTVLSTMMLIAHTFPIENMICRKAGIKFRFIFLFRIINAFILGFILNKLYLLFNLHNQILKISWKPEIKNNSLTSWAVNEIKNYLMIFIIIFFLLLIIKIFKKTGIIKIFNMIFNPVLRIFGISKKATPLTIIGMTLGLAYGGGLIIKESRDSNLSKKDIFFSLAFLSLSHSLIEDTFLMLSMGASLSGIFFGRLIYTVIIIYFLTKFINFIGKKNFEKYFIKKRKKGSKF</sequence>
<proteinExistence type="predicted"/>
<evidence type="ECO:0000256" key="1">
    <source>
        <dbReference type="SAM" id="Phobius"/>
    </source>
</evidence>
<feature type="transmembrane region" description="Helical" evidence="1">
    <location>
        <begin position="260"/>
        <end position="281"/>
    </location>
</feature>
<keyword evidence="1" id="KW-0472">Membrane</keyword>
<feature type="transmembrane region" description="Helical" evidence="1">
    <location>
        <begin position="97"/>
        <end position="116"/>
    </location>
</feature>
<keyword evidence="1" id="KW-0812">Transmembrane</keyword>
<gene>
    <name evidence="3" type="ORF">FXF47_05955</name>
</gene>
<keyword evidence="1" id="KW-1133">Transmembrane helix</keyword>
<dbReference type="EMBL" id="VSIX01000056">
    <property type="protein sequence ID" value="TYB31098.1"/>
    <property type="molecule type" value="Genomic_DNA"/>
</dbReference>
<feature type="transmembrane region" description="Helical" evidence="1">
    <location>
        <begin position="287"/>
        <end position="305"/>
    </location>
</feature>
<feature type="transmembrane region" description="Helical" evidence="1">
    <location>
        <begin position="181"/>
        <end position="198"/>
    </location>
</feature>
<feature type="transmembrane region" description="Helical" evidence="1">
    <location>
        <begin position="128"/>
        <end position="146"/>
    </location>
</feature>
<dbReference type="Proteomes" id="UP000324143">
    <property type="component" value="Unassembled WGS sequence"/>
</dbReference>
<dbReference type="AlphaFoldDB" id="A0A5D0MIN3"/>
<name>A0A5D0MIN3_9BACT</name>
<reference evidence="3" key="1">
    <citation type="submission" date="2019-08" db="EMBL/GenBank/DDBJ databases">
        <title>Genomic characterization of a novel candidate phylum (ARYD3) from a high temperature, high salinity tertiary oil reservoir in north central Oklahoma, USA.</title>
        <authorList>
            <person name="Youssef N.H."/>
            <person name="Yadav A."/>
            <person name="Elshahed M.S."/>
        </authorList>
    </citation>
    <scope>NUCLEOTIDE SEQUENCE [LARGE SCALE GENOMIC DNA]</scope>
    <source>
        <strain evidence="3">ARYD3</strain>
    </source>
</reference>
<accession>A0A5D0MIN3</accession>
<evidence type="ECO:0000313" key="4">
    <source>
        <dbReference type="Proteomes" id="UP000324143"/>
    </source>
</evidence>
<feature type="transmembrane region" description="Helical" evidence="1">
    <location>
        <begin position="69"/>
        <end position="91"/>
    </location>
</feature>
<dbReference type="Pfam" id="PF07670">
    <property type="entry name" value="Gate"/>
    <property type="match status" value="1"/>
</dbReference>
<evidence type="ECO:0000259" key="2">
    <source>
        <dbReference type="Pfam" id="PF07670"/>
    </source>
</evidence>
<comment type="caution">
    <text evidence="3">The sequence shown here is derived from an EMBL/GenBank/DDBJ whole genome shotgun (WGS) entry which is preliminary data.</text>
</comment>
<dbReference type="InterPro" id="IPR011642">
    <property type="entry name" value="Gate_dom"/>
</dbReference>
<organism evidence="3 4">
    <name type="scientific">Candidatus Mcinerneyibacterium aminivorans</name>
    <dbReference type="NCBI Taxonomy" id="2703815"/>
    <lineage>
        <taxon>Bacteria</taxon>
        <taxon>Candidatus Macinerneyibacteriota</taxon>
        <taxon>Candidatus Mcinerneyibacteria</taxon>
        <taxon>Candidatus Mcinerneyibacteriales</taxon>
        <taxon>Candidatus Mcinerneyibacteriaceae</taxon>
        <taxon>Candidatus Mcinerneyibacterium</taxon>
    </lineage>
</organism>
<keyword evidence="4" id="KW-1185">Reference proteome</keyword>
<protein>
    <recommendedName>
        <fullName evidence="2">Nucleoside transporter/FeoB GTPase Gate domain-containing protein</fullName>
    </recommendedName>
</protein>
<feature type="domain" description="Nucleoside transporter/FeoB GTPase Gate" evidence="2">
    <location>
        <begin position="25"/>
        <end position="115"/>
    </location>
</feature>